<keyword evidence="3" id="KW-1185">Reference proteome</keyword>
<protein>
    <submittedName>
        <fullName evidence="2">Uncharacterized protein</fullName>
    </submittedName>
</protein>
<organism evidence="2 3">
    <name type="scientific">Multifurca ochricompacta</name>
    <dbReference type="NCBI Taxonomy" id="376703"/>
    <lineage>
        <taxon>Eukaryota</taxon>
        <taxon>Fungi</taxon>
        <taxon>Dikarya</taxon>
        <taxon>Basidiomycota</taxon>
        <taxon>Agaricomycotina</taxon>
        <taxon>Agaricomycetes</taxon>
        <taxon>Russulales</taxon>
        <taxon>Russulaceae</taxon>
        <taxon>Multifurca</taxon>
    </lineage>
</organism>
<proteinExistence type="predicted"/>
<feature type="region of interest" description="Disordered" evidence="1">
    <location>
        <begin position="224"/>
        <end position="263"/>
    </location>
</feature>
<reference evidence="2" key="1">
    <citation type="journal article" date="2022" name="New Phytol.">
        <title>Evolutionary transition to the ectomycorrhizal habit in the genomes of a hyperdiverse lineage of mushroom-forming fungi.</title>
        <authorList>
            <person name="Looney B."/>
            <person name="Miyauchi S."/>
            <person name="Morin E."/>
            <person name="Drula E."/>
            <person name="Courty P.E."/>
            <person name="Kohler A."/>
            <person name="Kuo A."/>
            <person name="LaButti K."/>
            <person name="Pangilinan J."/>
            <person name="Lipzen A."/>
            <person name="Riley R."/>
            <person name="Andreopoulos W."/>
            <person name="He G."/>
            <person name="Johnson J."/>
            <person name="Nolan M."/>
            <person name="Tritt A."/>
            <person name="Barry K.W."/>
            <person name="Grigoriev I.V."/>
            <person name="Nagy L.G."/>
            <person name="Hibbett D."/>
            <person name="Henrissat B."/>
            <person name="Matheny P.B."/>
            <person name="Labbe J."/>
            <person name="Martin F.M."/>
        </authorList>
    </citation>
    <scope>NUCLEOTIDE SEQUENCE</scope>
    <source>
        <strain evidence="2">BPL690</strain>
    </source>
</reference>
<dbReference type="Proteomes" id="UP001203297">
    <property type="component" value="Unassembled WGS sequence"/>
</dbReference>
<comment type="caution">
    <text evidence="2">The sequence shown here is derived from an EMBL/GenBank/DDBJ whole genome shotgun (WGS) entry which is preliminary data.</text>
</comment>
<evidence type="ECO:0000313" key="2">
    <source>
        <dbReference type="EMBL" id="KAI0301104.1"/>
    </source>
</evidence>
<dbReference type="PANTHER" id="PTHR39472:SF1">
    <property type="entry name" value="EXPRESSED PROTEIN"/>
    <property type="match status" value="1"/>
</dbReference>
<dbReference type="EMBL" id="WTXG01000015">
    <property type="protein sequence ID" value="KAI0301104.1"/>
    <property type="molecule type" value="Genomic_DNA"/>
</dbReference>
<sequence>MVIVDSATGEPDVARLFTILSELMEQTNTHRSYTAQLYAQANGIKAQSIHSQTGFVLRRFNMDLKKEEYDAELERMNAAMMSENLALQHDNKQLNTLIKEYETTLETVMGLFRQRAHDVQCQELTRIRDYESRILERETEAQAAQLAIQVAFSASLMRLSMLLRSAFRTFNGEAEDGDSDPDAADWALERECELARLERENAVLRMLLGAPGGEEDAQLRLALPPQEEGRRSVVSSVRDGGGMKGGPKGTVGPFGTYKKLHPA</sequence>
<evidence type="ECO:0000256" key="1">
    <source>
        <dbReference type="SAM" id="MobiDB-lite"/>
    </source>
</evidence>
<evidence type="ECO:0000313" key="3">
    <source>
        <dbReference type="Proteomes" id="UP001203297"/>
    </source>
</evidence>
<dbReference type="PANTHER" id="PTHR39472">
    <property type="entry name" value="EXPRESSED PROTEIN"/>
    <property type="match status" value="1"/>
</dbReference>
<gene>
    <name evidence="2" type="ORF">B0F90DRAFT_1628698</name>
</gene>
<name>A0AAD4M4K4_9AGAM</name>
<feature type="compositionally biased region" description="Gly residues" evidence="1">
    <location>
        <begin position="239"/>
        <end position="249"/>
    </location>
</feature>
<dbReference type="AlphaFoldDB" id="A0AAD4M4K4"/>
<accession>A0AAD4M4K4</accession>